<evidence type="ECO:0000313" key="2">
    <source>
        <dbReference type="Ensembl" id="ENSMPUP00000004949.1"/>
    </source>
</evidence>
<feature type="compositionally biased region" description="Basic and acidic residues" evidence="1">
    <location>
        <begin position="56"/>
        <end position="66"/>
    </location>
</feature>
<feature type="compositionally biased region" description="Basic and acidic residues" evidence="1">
    <location>
        <begin position="20"/>
        <end position="44"/>
    </location>
</feature>
<accession>M3Y0U8</accession>
<dbReference type="InParanoid" id="M3Y0U8"/>
<proteinExistence type="predicted"/>
<reference evidence="2" key="1">
    <citation type="submission" date="2024-06" db="UniProtKB">
        <authorList>
            <consortium name="Ensembl"/>
        </authorList>
    </citation>
    <scope>IDENTIFICATION</scope>
</reference>
<dbReference type="HOGENOM" id="CLU_1906073_0_0_1"/>
<dbReference type="Ensembl" id="ENSMPUT00000005034.1">
    <property type="protein sequence ID" value="ENSMPUP00000004949.1"/>
    <property type="gene ID" value="ENSMPUG00000004989.1"/>
</dbReference>
<evidence type="ECO:0000256" key="1">
    <source>
        <dbReference type="SAM" id="MobiDB-lite"/>
    </source>
</evidence>
<dbReference type="AlphaFoldDB" id="M3Y0U8"/>
<feature type="region of interest" description="Disordered" evidence="1">
    <location>
        <begin position="1"/>
        <end position="104"/>
    </location>
</feature>
<dbReference type="EMBL" id="AEYP01009038">
    <property type="status" value="NOT_ANNOTATED_CDS"/>
    <property type="molecule type" value="Genomic_DNA"/>
</dbReference>
<sequence length="133" mass="14450">METVGFTVWIPRSAFDDLEPAEKAEARRSGEKPTGRSGERKEGEELTPAHAPMRACARERPREAASRQELPGGPVTPTAHGKRRKTDRAGKPHPHPTPGDGANITHHLYCLKWATPPVGEESPAGGKEHSFSC</sequence>
<protein>
    <submittedName>
        <fullName evidence="2">Uncharacterized protein</fullName>
    </submittedName>
</protein>
<name>M3Y0U8_MUSPF</name>
<feature type="compositionally biased region" description="Basic residues" evidence="1">
    <location>
        <begin position="80"/>
        <end position="94"/>
    </location>
</feature>
<organism evidence="2">
    <name type="scientific">Mustela putorius furo</name>
    <name type="common">European domestic ferret</name>
    <name type="synonym">Mustela furo</name>
    <dbReference type="NCBI Taxonomy" id="9669"/>
    <lineage>
        <taxon>Eukaryota</taxon>
        <taxon>Metazoa</taxon>
        <taxon>Chordata</taxon>
        <taxon>Craniata</taxon>
        <taxon>Vertebrata</taxon>
        <taxon>Euteleostomi</taxon>
        <taxon>Mammalia</taxon>
        <taxon>Eutheria</taxon>
        <taxon>Laurasiatheria</taxon>
        <taxon>Carnivora</taxon>
        <taxon>Caniformia</taxon>
        <taxon>Musteloidea</taxon>
        <taxon>Mustelidae</taxon>
        <taxon>Mustelinae</taxon>
        <taxon>Mustela</taxon>
    </lineage>
</organism>